<dbReference type="EMBL" id="MBDO02000445">
    <property type="protein sequence ID" value="RLN55283.1"/>
    <property type="molecule type" value="Genomic_DNA"/>
</dbReference>
<dbReference type="Proteomes" id="UP000277300">
    <property type="component" value="Unassembled WGS sequence"/>
</dbReference>
<name>A0A3F2RF17_9STRA</name>
<evidence type="ECO:0008006" key="5">
    <source>
        <dbReference type="Google" id="ProtNLM"/>
    </source>
</evidence>
<dbReference type="EMBL" id="MBAD02000570">
    <property type="protein sequence ID" value="RLN65812.1"/>
    <property type="molecule type" value="Genomic_DNA"/>
</dbReference>
<gene>
    <name evidence="2" type="ORF">BBJ29_009944</name>
    <name evidence="1" type="ORF">BBP00_00008562</name>
</gene>
<dbReference type="OrthoDB" id="115980at2759"/>
<evidence type="ECO:0000313" key="2">
    <source>
        <dbReference type="EMBL" id="RLN65812.1"/>
    </source>
</evidence>
<evidence type="ECO:0000313" key="3">
    <source>
        <dbReference type="Proteomes" id="UP000277300"/>
    </source>
</evidence>
<sequence>MFENVASFLPIEINGMAREDSLLLMKEMKVFITTKKTCKATTPYDACPWLGKVLTCQELNRVTIMETSTHETLVRSPRKPKLAPRLKDYDRETAILGLKPPPLSALRKIFTAATGRQLLVEYAMADAEVAQRNAVEQVFGVDSDYVYPMCFFHVVVKVHEKLKGMPRNLCEQVVSNIYDLHFASSQEVYDQLLAVVLNKWSHDDRLTGFRSYFD</sequence>
<reference evidence="3 4" key="1">
    <citation type="submission" date="2018-07" db="EMBL/GenBank/DDBJ databases">
        <title>Genome sequencing of oomycete isolates from Chile give support for New Zealand origin for Phytophthora kernoviae and make available the first Nothophytophthora sp. genome.</title>
        <authorList>
            <person name="Studholme D.J."/>
            <person name="Sanfuentes E."/>
            <person name="Panda P."/>
            <person name="Hill R."/>
            <person name="Sambles C."/>
            <person name="Grant M."/>
            <person name="Williams N.M."/>
            <person name="Mcdougal R.L."/>
        </authorList>
    </citation>
    <scope>NUCLEOTIDE SEQUENCE [LARGE SCALE GENOMIC DNA]</scope>
    <source>
        <strain evidence="1">Chile6</strain>
        <strain evidence="2">Chile7</strain>
    </source>
</reference>
<evidence type="ECO:0000313" key="4">
    <source>
        <dbReference type="Proteomes" id="UP000284657"/>
    </source>
</evidence>
<accession>A0A3F2RF17</accession>
<organism evidence="1 3">
    <name type="scientific">Phytophthora kernoviae</name>
    <dbReference type="NCBI Taxonomy" id="325452"/>
    <lineage>
        <taxon>Eukaryota</taxon>
        <taxon>Sar</taxon>
        <taxon>Stramenopiles</taxon>
        <taxon>Oomycota</taxon>
        <taxon>Peronosporomycetes</taxon>
        <taxon>Peronosporales</taxon>
        <taxon>Peronosporaceae</taxon>
        <taxon>Phytophthora</taxon>
    </lineage>
</organism>
<proteinExistence type="predicted"/>
<dbReference type="Proteomes" id="UP000284657">
    <property type="component" value="Unassembled WGS sequence"/>
</dbReference>
<evidence type="ECO:0000313" key="1">
    <source>
        <dbReference type="EMBL" id="RLN55283.1"/>
    </source>
</evidence>
<dbReference type="AlphaFoldDB" id="A0A3F2RF17"/>
<comment type="caution">
    <text evidence="1">The sequence shown here is derived from an EMBL/GenBank/DDBJ whole genome shotgun (WGS) entry which is preliminary data.</text>
</comment>
<protein>
    <recommendedName>
        <fullName evidence="5">MULE transposase domain-containing protein</fullName>
    </recommendedName>
</protein>